<dbReference type="PANTHER" id="PTHR10091:SF0">
    <property type="entry name" value="GALACTOSE MUTAROTASE"/>
    <property type="match status" value="1"/>
</dbReference>
<evidence type="ECO:0000313" key="1">
    <source>
        <dbReference type="EMBL" id="TYK98171.1"/>
    </source>
</evidence>
<dbReference type="SUPFAM" id="SSF74650">
    <property type="entry name" value="Galactose mutarotase-like"/>
    <property type="match status" value="1"/>
</dbReference>
<dbReference type="AlphaFoldDB" id="A0A5S4TI64"/>
<dbReference type="Proteomes" id="UP000324058">
    <property type="component" value="Unassembled WGS sequence"/>
</dbReference>
<dbReference type="InterPro" id="IPR014718">
    <property type="entry name" value="GH-type_carb-bd"/>
</dbReference>
<dbReference type="GO" id="GO:0030246">
    <property type="term" value="F:carbohydrate binding"/>
    <property type="evidence" value="ECO:0007669"/>
    <property type="project" value="InterPro"/>
</dbReference>
<evidence type="ECO:0000313" key="2">
    <source>
        <dbReference type="Proteomes" id="UP000324058"/>
    </source>
</evidence>
<feature type="non-terminal residue" evidence="1">
    <location>
        <position position="1"/>
    </location>
</feature>
<dbReference type="GO" id="GO:0004034">
    <property type="term" value="F:aldose 1-epimerase activity"/>
    <property type="evidence" value="ECO:0007669"/>
    <property type="project" value="TreeGrafter"/>
</dbReference>
<dbReference type="Pfam" id="PF01263">
    <property type="entry name" value="Aldose_epim"/>
    <property type="match status" value="1"/>
</dbReference>
<accession>A0A5S4TI64</accession>
<gene>
    <name evidence="1" type="ORF">E0F66_10310</name>
</gene>
<dbReference type="InterPro" id="IPR011013">
    <property type="entry name" value="Gal_mutarotase_sf_dom"/>
</dbReference>
<dbReference type="GO" id="GO:0005737">
    <property type="term" value="C:cytoplasm"/>
    <property type="evidence" value="ECO:0007669"/>
    <property type="project" value="TreeGrafter"/>
</dbReference>
<sequence>LTDQPGLQFYSGNFLDGSTAGKGERLYRQSDALCLEPQAWPDTPNRADFPSARLDPGQTYRRSIVYRFSTIGAPP</sequence>
<dbReference type="EMBL" id="SJLL01000097">
    <property type="protein sequence ID" value="TYK98171.1"/>
    <property type="molecule type" value="Genomic_DNA"/>
</dbReference>
<organism evidence="1 2">
    <name type="scientific">Streptococcus pyogenes</name>
    <dbReference type="NCBI Taxonomy" id="1314"/>
    <lineage>
        <taxon>Bacteria</taxon>
        <taxon>Bacillati</taxon>
        <taxon>Bacillota</taxon>
        <taxon>Bacilli</taxon>
        <taxon>Lactobacillales</taxon>
        <taxon>Streptococcaceae</taxon>
        <taxon>Streptococcus</taxon>
    </lineage>
</organism>
<proteinExistence type="predicted"/>
<dbReference type="GO" id="GO:0006006">
    <property type="term" value="P:glucose metabolic process"/>
    <property type="evidence" value="ECO:0007669"/>
    <property type="project" value="TreeGrafter"/>
</dbReference>
<protein>
    <submittedName>
        <fullName evidence="1">Galactose-1-epimerase</fullName>
    </submittedName>
</protein>
<dbReference type="PANTHER" id="PTHR10091">
    <property type="entry name" value="ALDOSE-1-EPIMERASE"/>
    <property type="match status" value="1"/>
</dbReference>
<comment type="caution">
    <text evidence="1">The sequence shown here is derived from an EMBL/GenBank/DDBJ whole genome shotgun (WGS) entry which is preliminary data.</text>
</comment>
<reference evidence="1 2" key="1">
    <citation type="submission" date="2019-02" db="EMBL/GenBank/DDBJ databases">
        <title>Novel genomic isolates of S. pyogenes and S. dysgalactiae subsp. equisimilis associated to necrotising fasciitis (NSTI).</title>
        <authorList>
            <person name="Barrantes I."/>
        </authorList>
    </citation>
    <scope>NUCLEOTIDE SEQUENCE [LARGE SCALE GENOMIC DNA]</scope>
    <source>
        <strain evidence="1 2">SPY2028</strain>
    </source>
</reference>
<dbReference type="InterPro" id="IPR008183">
    <property type="entry name" value="Aldose_1/G6P_1-epimerase"/>
</dbReference>
<dbReference type="GO" id="GO:0033499">
    <property type="term" value="P:galactose catabolic process via UDP-galactose, Leloir pathway"/>
    <property type="evidence" value="ECO:0007669"/>
    <property type="project" value="TreeGrafter"/>
</dbReference>
<dbReference type="Gene3D" id="2.70.98.10">
    <property type="match status" value="1"/>
</dbReference>
<name>A0A5S4TI64_STRPY</name>